<dbReference type="UniPathway" id="UPA00252"/>
<dbReference type="InterPro" id="IPR010817">
    <property type="entry name" value="HemY_N"/>
</dbReference>
<comment type="function">
    <text evidence="1">Involved in a late step of protoheme IX synthesis.</text>
</comment>
<dbReference type="NCBIfam" id="TIGR00540">
    <property type="entry name" value="TPR_hemY_coli"/>
    <property type="match status" value="1"/>
</dbReference>
<dbReference type="RefSeq" id="WP_114339356.1">
    <property type="nucleotide sequence ID" value="NZ_QPID01000010.1"/>
</dbReference>
<dbReference type="InterPro" id="IPR005254">
    <property type="entry name" value="Heme_biosyn_assoc_TPR_pro"/>
</dbReference>
<evidence type="ECO:0000256" key="1">
    <source>
        <dbReference type="ARBA" id="ARBA00002962"/>
    </source>
</evidence>
<evidence type="ECO:0000256" key="5">
    <source>
        <dbReference type="ARBA" id="ARBA00022519"/>
    </source>
</evidence>
<comment type="subcellular location">
    <subcellularLocation>
        <location evidence="2">Cell inner membrane</location>
        <topology evidence="2">Multi-pass membrane protein</topology>
    </subcellularLocation>
</comment>
<dbReference type="GO" id="GO:0042168">
    <property type="term" value="P:heme metabolic process"/>
    <property type="evidence" value="ECO:0007669"/>
    <property type="project" value="InterPro"/>
</dbReference>
<evidence type="ECO:0000256" key="3">
    <source>
        <dbReference type="ARBA" id="ARBA00004744"/>
    </source>
</evidence>
<dbReference type="GO" id="GO:0006779">
    <property type="term" value="P:porphyrin-containing compound biosynthetic process"/>
    <property type="evidence" value="ECO:0007669"/>
    <property type="project" value="UniProtKB-KW"/>
</dbReference>
<sequence>MSKLIILIVIAAAGLILGPGLAGNKGYVLFALGHTTIEMTAVTFSLLLTVALLSIWLIEWLLKRTINATRQARELISGRRRRQSRQFTRSGLLALMSGEWANAEKLMTKGAKGAALPVINYLGAAEAAQAQNLVERRDEYLKLAHRKQGNNPLAVALTQARLQIQQGQKEQALATLSSIQREYPDSPHAVMLLKELYLQLEDWANLLDLLTPLRQSKRMPSAELDALERQAQQGYFAQLGSHQSGQGLQEHWQSLSRKLRHDPTITASYVSQMLRCGEDDEVQSILIKALRKQVDGALLDLVVKLKAEPEALLLEAKHWLKGQTENPHLLATLGQLSLKAKRLEDAKTYLEKSLRLAPSTTAHVALAEVHAASNNPDQALKHYRQSSLDLT</sequence>
<dbReference type="AlphaFoldDB" id="A0A368N5T4"/>
<dbReference type="Pfam" id="PF07219">
    <property type="entry name" value="HemY_N"/>
    <property type="match status" value="1"/>
</dbReference>
<keyword evidence="6 11" id="KW-0812">Transmembrane</keyword>
<feature type="repeat" description="TPR" evidence="10">
    <location>
        <begin position="327"/>
        <end position="360"/>
    </location>
</feature>
<keyword evidence="14" id="KW-1185">Reference proteome</keyword>
<dbReference type="GO" id="GO:0005886">
    <property type="term" value="C:plasma membrane"/>
    <property type="evidence" value="ECO:0007669"/>
    <property type="project" value="UniProtKB-SubCell"/>
</dbReference>
<keyword evidence="8 11" id="KW-0472">Membrane</keyword>
<comment type="caution">
    <text evidence="13">The sequence shown here is derived from an EMBL/GenBank/DDBJ whole genome shotgun (WGS) entry which is preliminary data.</text>
</comment>
<evidence type="ECO:0000256" key="7">
    <source>
        <dbReference type="ARBA" id="ARBA00022989"/>
    </source>
</evidence>
<dbReference type="SUPFAM" id="SSF48452">
    <property type="entry name" value="TPR-like"/>
    <property type="match status" value="2"/>
</dbReference>
<protein>
    <recommendedName>
        <fullName evidence="12">HemY N-terminal domain-containing protein</fullName>
    </recommendedName>
</protein>
<evidence type="ECO:0000256" key="4">
    <source>
        <dbReference type="ARBA" id="ARBA00022475"/>
    </source>
</evidence>
<name>A0A368N5T4_9GAMM</name>
<dbReference type="OrthoDB" id="7067577at2"/>
<dbReference type="InterPro" id="IPR019734">
    <property type="entry name" value="TPR_rpt"/>
</dbReference>
<keyword evidence="10" id="KW-0802">TPR repeat</keyword>
<evidence type="ECO:0000256" key="6">
    <source>
        <dbReference type="ARBA" id="ARBA00022692"/>
    </source>
</evidence>
<evidence type="ECO:0000256" key="11">
    <source>
        <dbReference type="SAM" id="Phobius"/>
    </source>
</evidence>
<organism evidence="13 14">
    <name type="scientific">Corallincola holothuriorum</name>
    <dbReference type="NCBI Taxonomy" id="2282215"/>
    <lineage>
        <taxon>Bacteria</taxon>
        <taxon>Pseudomonadati</taxon>
        <taxon>Pseudomonadota</taxon>
        <taxon>Gammaproteobacteria</taxon>
        <taxon>Alteromonadales</taxon>
        <taxon>Psychromonadaceae</taxon>
        <taxon>Corallincola</taxon>
    </lineage>
</organism>
<dbReference type="Proteomes" id="UP000252558">
    <property type="component" value="Unassembled WGS sequence"/>
</dbReference>
<feature type="domain" description="HemY N-terminal" evidence="12">
    <location>
        <begin position="26"/>
        <end position="131"/>
    </location>
</feature>
<dbReference type="EMBL" id="QPID01000010">
    <property type="protein sequence ID" value="RCU45500.1"/>
    <property type="molecule type" value="Genomic_DNA"/>
</dbReference>
<keyword evidence="9" id="KW-0627">Porphyrin biosynthesis</keyword>
<dbReference type="InterPro" id="IPR011990">
    <property type="entry name" value="TPR-like_helical_dom_sf"/>
</dbReference>
<evidence type="ECO:0000313" key="13">
    <source>
        <dbReference type="EMBL" id="RCU45500.1"/>
    </source>
</evidence>
<evidence type="ECO:0000256" key="10">
    <source>
        <dbReference type="PROSITE-ProRule" id="PRU00339"/>
    </source>
</evidence>
<evidence type="ECO:0000256" key="2">
    <source>
        <dbReference type="ARBA" id="ARBA00004429"/>
    </source>
</evidence>
<comment type="pathway">
    <text evidence="3">Porphyrin-containing compound metabolism; protoheme biosynthesis.</text>
</comment>
<evidence type="ECO:0000256" key="9">
    <source>
        <dbReference type="ARBA" id="ARBA00023244"/>
    </source>
</evidence>
<keyword evidence="4" id="KW-1003">Cell membrane</keyword>
<accession>A0A368N5T4</accession>
<dbReference type="PROSITE" id="PS50005">
    <property type="entry name" value="TPR"/>
    <property type="match status" value="1"/>
</dbReference>
<keyword evidence="5" id="KW-0997">Cell inner membrane</keyword>
<evidence type="ECO:0000256" key="8">
    <source>
        <dbReference type="ARBA" id="ARBA00023136"/>
    </source>
</evidence>
<proteinExistence type="predicted"/>
<dbReference type="Gene3D" id="1.25.40.10">
    <property type="entry name" value="Tetratricopeptide repeat domain"/>
    <property type="match status" value="2"/>
</dbReference>
<keyword evidence="7 11" id="KW-1133">Transmembrane helix</keyword>
<feature type="transmembrane region" description="Helical" evidence="11">
    <location>
        <begin position="41"/>
        <end position="62"/>
    </location>
</feature>
<evidence type="ECO:0000259" key="12">
    <source>
        <dbReference type="Pfam" id="PF07219"/>
    </source>
</evidence>
<dbReference type="Pfam" id="PF13181">
    <property type="entry name" value="TPR_8"/>
    <property type="match status" value="1"/>
</dbReference>
<reference evidence="13 14" key="1">
    <citation type="submission" date="2018-07" db="EMBL/GenBank/DDBJ databases">
        <title>Corallincola holothuriorum sp. nov., a new facultative anaerobe isolated from sea cucumber Apostichopus japonicus.</title>
        <authorList>
            <person name="Xia H."/>
        </authorList>
    </citation>
    <scope>NUCLEOTIDE SEQUENCE [LARGE SCALE GENOMIC DNA]</scope>
    <source>
        <strain evidence="13 14">C4</strain>
    </source>
</reference>
<evidence type="ECO:0000313" key="14">
    <source>
        <dbReference type="Proteomes" id="UP000252558"/>
    </source>
</evidence>
<gene>
    <name evidence="13" type="ORF">DU002_15735</name>
</gene>
<dbReference type="Pfam" id="PF13174">
    <property type="entry name" value="TPR_6"/>
    <property type="match status" value="1"/>
</dbReference>